<sequence length="70" mass="7669">MAVTVQVRRAVCWRAVRKTKGETWRNVNALPEERAGVVLSRRAGEWGGSTRAAVDGWSRVLRLVHGGSPG</sequence>
<name>A0ABN1CMN2_9ACTN</name>
<accession>A0ABN1CMN2</accession>
<proteinExistence type="predicted"/>
<comment type="caution">
    <text evidence="1">The sequence shown here is derived from an EMBL/GenBank/DDBJ whole genome shotgun (WGS) entry which is preliminary data.</text>
</comment>
<dbReference type="Proteomes" id="UP001501576">
    <property type="component" value="Unassembled WGS sequence"/>
</dbReference>
<evidence type="ECO:0008006" key="3">
    <source>
        <dbReference type="Google" id="ProtNLM"/>
    </source>
</evidence>
<protein>
    <recommendedName>
        <fullName evidence="3">Transposase</fullName>
    </recommendedName>
</protein>
<reference evidence="1 2" key="1">
    <citation type="journal article" date="2019" name="Int. J. Syst. Evol. Microbiol.">
        <title>The Global Catalogue of Microorganisms (GCM) 10K type strain sequencing project: providing services to taxonomists for standard genome sequencing and annotation.</title>
        <authorList>
            <consortium name="The Broad Institute Genomics Platform"/>
            <consortium name="The Broad Institute Genome Sequencing Center for Infectious Disease"/>
            <person name="Wu L."/>
            <person name="Ma J."/>
        </authorList>
    </citation>
    <scope>NUCLEOTIDE SEQUENCE [LARGE SCALE GENOMIC DNA]</scope>
    <source>
        <strain evidence="1 2">JCM 5052</strain>
    </source>
</reference>
<organism evidence="1 2">
    <name type="scientific">Streptomyces mordarskii</name>
    <dbReference type="NCBI Taxonomy" id="1226758"/>
    <lineage>
        <taxon>Bacteria</taxon>
        <taxon>Bacillati</taxon>
        <taxon>Actinomycetota</taxon>
        <taxon>Actinomycetes</taxon>
        <taxon>Kitasatosporales</taxon>
        <taxon>Streptomycetaceae</taxon>
        <taxon>Streptomyces</taxon>
    </lineage>
</organism>
<evidence type="ECO:0000313" key="1">
    <source>
        <dbReference type="EMBL" id="GAA0522195.1"/>
    </source>
</evidence>
<evidence type="ECO:0000313" key="2">
    <source>
        <dbReference type="Proteomes" id="UP001501576"/>
    </source>
</evidence>
<gene>
    <name evidence="1" type="ORF">GCM10010390_25470</name>
</gene>
<dbReference type="EMBL" id="BAAABZ010000015">
    <property type="protein sequence ID" value="GAA0522195.1"/>
    <property type="molecule type" value="Genomic_DNA"/>
</dbReference>
<keyword evidence="2" id="KW-1185">Reference proteome</keyword>